<keyword evidence="1" id="KW-0472">Membrane</keyword>
<evidence type="ECO:0000313" key="3">
    <source>
        <dbReference type="Proteomes" id="UP001141434"/>
    </source>
</evidence>
<keyword evidence="3" id="KW-1185">Reference proteome</keyword>
<dbReference type="AlphaFoldDB" id="A0A9W9KPH3"/>
<keyword evidence="1" id="KW-1133">Transmembrane helix</keyword>
<name>A0A9W9KPH3_9EURO</name>
<reference evidence="2" key="2">
    <citation type="journal article" date="2023" name="IMA Fungus">
        <title>Comparative genomic study of the Penicillium genus elucidates a diverse pangenome and 15 lateral gene transfer events.</title>
        <authorList>
            <person name="Petersen C."/>
            <person name="Sorensen T."/>
            <person name="Nielsen M.R."/>
            <person name="Sondergaard T.E."/>
            <person name="Sorensen J.L."/>
            <person name="Fitzpatrick D.A."/>
            <person name="Frisvad J.C."/>
            <person name="Nielsen K.L."/>
        </authorList>
    </citation>
    <scope>NUCLEOTIDE SEQUENCE</scope>
    <source>
        <strain evidence="2">IBT 34128</strain>
    </source>
</reference>
<protein>
    <submittedName>
        <fullName evidence="2">Uncharacterized protein</fullName>
    </submittedName>
</protein>
<gene>
    <name evidence="2" type="ORF">NUU61_000163</name>
</gene>
<keyword evidence="1" id="KW-0812">Transmembrane</keyword>
<accession>A0A9W9KPH3</accession>
<feature type="transmembrane region" description="Helical" evidence="1">
    <location>
        <begin position="39"/>
        <end position="58"/>
    </location>
</feature>
<organism evidence="2 3">
    <name type="scientific">Penicillium alfredii</name>
    <dbReference type="NCBI Taxonomy" id="1506179"/>
    <lineage>
        <taxon>Eukaryota</taxon>
        <taxon>Fungi</taxon>
        <taxon>Dikarya</taxon>
        <taxon>Ascomycota</taxon>
        <taxon>Pezizomycotina</taxon>
        <taxon>Eurotiomycetes</taxon>
        <taxon>Eurotiomycetidae</taxon>
        <taxon>Eurotiales</taxon>
        <taxon>Aspergillaceae</taxon>
        <taxon>Penicillium</taxon>
    </lineage>
</organism>
<dbReference type="RefSeq" id="XP_056515597.1">
    <property type="nucleotide sequence ID" value="XM_056650747.1"/>
</dbReference>
<evidence type="ECO:0000313" key="2">
    <source>
        <dbReference type="EMBL" id="KAJ5114404.1"/>
    </source>
</evidence>
<proteinExistence type="predicted"/>
<comment type="caution">
    <text evidence="2">The sequence shown here is derived from an EMBL/GenBank/DDBJ whole genome shotgun (WGS) entry which is preliminary data.</text>
</comment>
<reference evidence="2" key="1">
    <citation type="submission" date="2022-11" db="EMBL/GenBank/DDBJ databases">
        <authorList>
            <person name="Petersen C."/>
        </authorList>
    </citation>
    <scope>NUCLEOTIDE SEQUENCE</scope>
    <source>
        <strain evidence="2">IBT 34128</strain>
    </source>
</reference>
<dbReference type="Proteomes" id="UP001141434">
    <property type="component" value="Unassembled WGS sequence"/>
</dbReference>
<dbReference type="EMBL" id="JAPMSZ010000001">
    <property type="protein sequence ID" value="KAJ5114404.1"/>
    <property type="molecule type" value="Genomic_DNA"/>
</dbReference>
<dbReference type="GeneID" id="81389915"/>
<sequence length="100" mass="10475">MPSRSSVAVSVTLVIFLMSGENPCSFLPVLHVRDYPIPIVYVIAVVPVLLRLVELAAAGSAVAGARARPAEPDQDVVHVRVVGLADVGIEGVVTVVCMDN</sequence>
<evidence type="ECO:0000256" key="1">
    <source>
        <dbReference type="SAM" id="Phobius"/>
    </source>
</evidence>